<feature type="domain" description="Tyrosine-protein kinase ephrin type A/B receptor-like" evidence="2">
    <location>
        <begin position="950"/>
        <end position="986"/>
    </location>
</feature>
<dbReference type="EMBL" id="JAFDVH010000009">
    <property type="protein sequence ID" value="KAG7471369.1"/>
    <property type="molecule type" value="Genomic_DNA"/>
</dbReference>
<dbReference type="Proteomes" id="UP001046870">
    <property type="component" value="Chromosome 9"/>
</dbReference>
<organism evidence="3 4">
    <name type="scientific">Megalops atlanticus</name>
    <name type="common">Tarpon</name>
    <name type="synonym">Clupea gigantea</name>
    <dbReference type="NCBI Taxonomy" id="7932"/>
    <lineage>
        <taxon>Eukaryota</taxon>
        <taxon>Metazoa</taxon>
        <taxon>Chordata</taxon>
        <taxon>Craniata</taxon>
        <taxon>Vertebrata</taxon>
        <taxon>Euteleostomi</taxon>
        <taxon>Actinopterygii</taxon>
        <taxon>Neopterygii</taxon>
        <taxon>Teleostei</taxon>
        <taxon>Elopiformes</taxon>
        <taxon>Megalopidae</taxon>
        <taxon>Megalops</taxon>
    </lineage>
</organism>
<keyword evidence="4" id="KW-1185">Reference proteome</keyword>
<feature type="region of interest" description="Disordered" evidence="1">
    <location>
        <begin position="22"/>
        <end position="110"/>
    </location>
</feature>
<dbReference type="SUPFAM" id="SSF57184">
    <property type="entry name" value="Growth factor receptor domain"/>
    <property type="match status" value="13"/>
</dbReference>
<accession>A0A9D3Q0R0</accession>
<comment type="caution">
    <text evidence="3">The sequence shown here is derived from an EMBL/GenBank/DDBJ whole genome shotgun (WGS) entry which is preliminary data.</text>
</comment>
<dbReference type="OrthoDB" id="439917at2759"/>
<proteinExistence type="predicted"/>
<dbReference type="InterPro" id="IPR009030">
    <property type="entry name" value="Growth_fac_rcpt_cys_sf"/>
</dbReference>
<evidence type="ECO:0000313" key="3">
    <source>
        <dbReference type="EMBL" id="KAG7471369.1"/>
    </source>
</evidence>
<evidence type="ECO:0000256" key="1">
    <source>
        <dbReference type="SAM" id="MobiDB-lite"/>
    </source>
</evidence>
<evidence type="ECO:0000313" key="4">
    <source>
        <dbReference type="Proteomes" id="UP001046870"/>
    </source>
</evidence>
<name>A0A9D3Q0R0_MEGAT</name>
<dbReference type="InterPro" id="IPR011641">
    <property type="entry name" value="Tyr-kin_ephrin_A/B_rcpt-like"/>
</dbReference>
<protein>
    <recommendedName>
        <fullName evidence="2">Tyrosine-protein kinase ephrin type A/B receptor-like domain-containing protein</fullName>
    </recommendedName>
</protein>
<reference evidence="3" key="1">
    <citation type="submission" date="2021-01" db="EMBL/GenBank/DDBJ databases">
        <authorList>
            <person name="Zahm M."/>
            <person name="Roques C."/>
            <person name="Cabau C."/>
            <person name="Klopp C."/>
            <person name="Donnadieu C."/>
            <person name="Jouanno E."/>
            <person name="Lampietro C."/>
            <person name="Louis A."/>
            <person name="Herpin A."/>
            <person name="Echchiki A."/>
            <person name="Berthelot C."/>
            <person name="Parey E."/>
            <person name="Roest-Crollius H."/>
            <person name="Braasch I."/>
            <person name="Postlethwait J."/>
            <person name="Bobe J."/>
            <person name="Montfort J."/>
            <person name="Bouchez O."/>
            <person name="Begum T."/>
            <person name="Mejri S."/>
            <person name="Adams A."/>
            <person name="Chen W.-J."/>
            <person name="Guiguen Y."/>
        </authorList>
    </citation>
    <scope>NUCLEOTIDE SEQUENCE</scope>
    <source>
        <strain evidence="3">YG-15Mar2019-1</strain>
        <tissue evidence="3">Brain</tissue>
    </source>
</reference>
<dbReference type="Pfam" id="PF07699">
    <property type="entry name" value="Ephrin_rec_like"/>
    <property type="match status" value="1"/>
</dbReference>
<dbReference type="SMART" id="SM01411">
    <property type="entry name" value="Ephrin_rec_like"/>
    <property type="match status" value="35"/>
</dbReference>
<dbReference type="Gene3D" id="2.10.50.10">
    <property type="entry name" value="Tumor Necrosis Factor Receptor, subunit A, domain 2"/>
    <property type="match status" value="14"/>
</dbReference>
<feature type="compositionally biased region" description="Polar residues" evidence="1">
    <location>
        <begin position="95"/>
        <end position="110"/>
    </location>
</feature>
<sequence length="2560" mass="263910">MCLHQENVLLGLTITTLEEGASRTASPVLQGRSVRRMGRAAGPAQQACPVRRGQGESRRAPQDSTPQRGSPTVSPASLAPSAPRGSRESVDLEKSQTQTRRSVSSVPQGSTLLRTVTAATRSYCPGTGSARPLPCPVGGYTDAPGQQQCRSCNGTSPCGGTPLWSRTGAHLGQRPWASATCPPGKHLNREEGPACLLCPLGHYCPGGAAIPCPAGTYGAKEGIQRERDCSLCPAGFYCLEGSTGRPGSQFMCPRGYYCEEGTGLPHGTPCPAGTSGGQLAQTSRAACKRCAEGRFCPPGSVDPGLPCARGRFCPAGTLEEITCPNGTFTPHQGAISVKDCLKCPAGFYCPEGTSDPLPCQPGTFNPLEGQDDPADCRPCYAGKACTQTALRAPDVDCMQGFACPPGSSRPNHPASACPPGTLSNRTDLTDRSQCQQCPARYACLRGTGGAQRPPLVCFPGHYCPPGTMFPTQHRCPAGRWSDRSGLQEEAECRPCPRGWYCQAGVGVPSGRCSSGHYCPEGTQYGSQFPCPPGTYSTKMGNGQLEDCLVCPEGYYCQEGTSKPAPCPPTTFRRLKGGRRPQDCSTCPAGFSCPRSATVSPRACGAGSYSDEGSVECRPCLQGHYCSEESTSQETMLRLMVCPPGLLCSQGLDQEPQRSPTLCPKGFYCPGGSVDPNPIPCPNGTYGGQLGLGDLADCTECPVGWFCFSERPRDDPITEPTGGCPDGYYCPLGTGQPHSYPCQAGLYRNASHGHSGGVCVQCPAGSYCARPATHTPTVCPEGSFCAEGSRSPEPCTEGTYSPRPALRNASECTPCIGGKYCSGVGRTEPSGSCEEGFYCREGARSATPADGPTGGLCPAGSFCPAGSTTPKPCPPAPSATAPASAASCSACAAHQGAPLSSPSQDRHIMHHQEDIFYCSASNSTSPTGPCSPGYYCSGGSASSNQHEAGAGHYTHAGAMRAEPCPPGTFQPTQGQGSCLRCERGRFCNGTGLAQPAVCPPGHYCPAGTTLPLPCPLGCYLSQPGGQELQHCGPCDAGQFCGTPGLSAPQGPCDPGFYCSGGASTANPVNKSSGGVCPGGHFCPAGSRHPRENPCPPGTWSNAVGAWDPSSCWLCPPGFFCNSSGLTQPAGLCAAGFYCLGGATSSMPLDGMTGERCPVGYHCPPGSAAPLSCPDGTYSNTTGAAECLDCPPGRYCLEDEGVGLCPEGHFCPGGTGVDVLPCPPGTYSPQPGQSHLEQCLLCPAGMFCEDWGLAEPSGPCEPGYFCLAGINFQNPDANISTGVGGPCPKGHHCPAGTSLPLPCPLGSFSNRAGLAIWTLQGRILLSWGGLLSHWARRRGRICPAAHYCPSGSAVPVPCPAGTYTNLSGQAQCSRCPAGYYCPEKISNYTRFPCPPGFYCLDGTRYATQYPCPRGYYNPEPMTQSLDSCLPCPPGHYCEKERLTTVSGKCKAGWFCVSAAWNSQPFDLDNYTNANCLCPATSTGGRCQEGFFCPAGSPEPQLCPPGAFCNVTGLSQPSGPCSPGYYCTGGATHPRPTNKVTGNICPPGTYCAEGSGEPWLCPAGTFSPVPGLASAAQCQLCPGGSYCGAAGLRAPTGPCSEGYWCPPGQSVGVAKPCPVGHYCPHGSAAPEPCPSGTYQDREKQATCRPCEAGYYCDPHHGPVNTTAPRPCPRGHYCPPGTGIPTQFGCPAGTFNPREGVANIEGCVACPPGKFCPTTGLPEPAGECHAGFWCKEGARTPSPVEGASGISCPAGHYCPTGTVAPLPCPLGTWSNSTGQKSPQECQPCPGGFYCASTGLTAPTGPCSGGFYCTQGAVTPSPTDGTTGGSCPEGHYCPIGTTQPVPCEPGTFITVTQATECSPCPPGWYCVAGMMLLCPAGFYCPEGTGQDWRACPEGTYGSAAGLTDVSQCRECDGGHFCAQRNGTSVTGPCHEGYYCTRGNTSPQPHSHSTGEGGPCPAGHYCPRGAAYPQPCPAGTFSNLTKLVSQEACTPCSQGHYCDTAGLTTPSGECWEGFFCQQGAVLPNSPIRDGRGGPCPSGYFCPRGAAAPQVCPEGFANTMEGQGSCAVCPQGLYCPGNGSSFEGNECAPGYYCPPGSVSERQQPCPPGTFNPETRKGRPEDCLSCTPGYFCSSPGLRAASGPCAAGHFCQGGAASPSPEDGRTGDRCPRGHYCPEGSSSPQPCPPGLYSNATGNRALSDCLPCPEGFSCATPGLSAPSDLCQAGHYCPMGQSSSHPASHTCSPGHMCPPGSSAQQPCAPGTYQDQPGQAECAPCPAGYFCAGSTHPDTGVTEGTHTPTPCPKGHYCPAGSRSGVEFPCPAGTFSDQISVSQAEECAPCPPGRYCSSAGLAAPTGECSPGYLCIHGAIFPQPAGDGTGRKCSPGSYCPQGTTHMLTCPPGTFNPVEGAESAEACLACPSGRYCGRPGLDAPSGPCGAGFFCSLASRSAEPQNAVAETSVRLANHSEDLSSSSEQIGGGICPRGHYCPAGTTQPLPCAPVGSDCSGTEVSGGMVLSGRVRVRPAVRAQMPCWTRLSIWECSTRCVSPWYPPTFTCPACLQTLPTR</sequence>
<dbReference type="PANTHER" id="PTHR46104:SF1">
    <property type="entry name" value="GENE 9195-RELATED"/>
    <property type="match status" value="1"/>
</dbReference>
<gene>
    <name evidence="3" type="ORF">MATL_G00123830</name>
</gene>
<dbReference type="PANTHER" id="PTHR46104">
    <property type="entry name" value="GENE 9195-RELATED-RELATED"/>
    <property type="match status" value="1"/>
</dbReference>
<feature type="compositionally biased region" description="Basic and acidic residues" evidence="1">
    <location>
        <begin position="85"/>
        <end position="94"/>
    </location>
</feature>
<feature type="compositionally biased region" description="Polar residues" evidence="1">
    <location>
        <begin position="62"/>
        <end position="75"/>
    </location>
</feature>
<evidence type="ECO:0000259" key="2">
    <source>
        <dbReference type="Pfam" id="PF07699"/>
    </source>
</evidence>